<dbReference type="InterPro" id="IPR013561">
    <property type="entry name" value="FilR1_middle_dom"/>
</dbReference>
<dbReference type="Pfam" id="PF08350">
    <property type="entry name" value="FilR1_middle"/>
    <property type="match status" value="1"/>
</dbReference>
<dbReference type="EMBL" id="JTEO01000011">
    <property type="protein sequence ID" value="MCQ6963813.1"/>
    <property type="molecule type" value="Genomic_DNA"/>
</dbReference>
<name>A0AAE3HDK8_9EURY</name>
<evidence type="ECO:0000259" key="1">
    <source>
        <dbReference type="Pfam" id="PF08350"/>
    </source>
</evidence>
<evidence type="ECO:0000313" key="2">
    <source>
        <dbReference type="EMBL" id="MCQ6963813.1"/>
    </source>
</evidence>
<dbReference type="SUPFAM" id="SSF46785">
    <property type="entry name" value="Winged helix' DNA-binding domain"/>
    <property type="match status" value="1"/>
</dbReference>
<dbReference type="Proteomes" id="UP001206983">
    <property type="component" value="Unassembled WGS sequence"/>
</dbReference>
<dbReference type="InterPro" id="IPR016490">
    <property type="entry name" value="Tscrpt_reg_HTH_AF0396-typ3"/>
</dbReference>
<dbReference type="AlphaFoldDB" id="A0AAE3HDK8"/>
<proteinExistence type="predicted"/>
<keyword evidence="3" id="KW-1185">Reference proteome</keyword>
<accession>A0AAE3HDK8</accession>
<dbReference type="InterPro" id="IPR036390">
    <property type="entry name" value="WH_DNA-bd_sf"/>
</dbReference>
<sequence length="258" mass="29977">MDTVWFSDKRRKLLLFLLEGAKGPEEIKDAFDVSWHSLILPLKELREDELILNNDSMYELSSIGKMIAENVKPIDGILNLLEDNTDYWADRDLGEIPPQLLDRIGEIDDYTIVEPDLNNMFELPERFLQSLHSASRIHVVFSIYHPLYPRLYCQIARKGIPIELILTESVLLRMREDCMEEMENVLQLPNMQLFVCDKNTVPPSLVNTDRMFLAGLFTKGGRYDHRDVLSFAKGSIEWGRCLFDYYKKDSRELSSLSP</sequence>
<dbReference type="PIRSF" id="PIRSF006692">
    <property type="entry name" value="TF_HTH_AF0396_prd"/>
    <property type="match status" value="1"/>
</dbReference>
<comment type="caution">
    <text evidence="2">The sequence shown here is derived from an EMBL/GenBank/DDBJ whole genome shotgun (WGS) entry which is preliminary data.</text>
</comment>
<reference evidence="2 3" key="1">
    <citation type="journal article" date="2011" name="Appl. Environ. Microbiol.">
        <title>Methanogenic archaea isolated from Taiwan's Chelungpu fault.</title>
        <authorList>
            <person name="Wu S.Y."/>
            <person name="Lai M.C."/>
        </authorList>
    </citation>
    <scope>NUCLEOTIDE SEQUENCE [LARGE SCALE GENOMIC DNA]</scope>
    <source>
        <strain evidence="2 3">St545Mb</strain>
    </source>
</reference>
<protein>
    <recommendedName>
        <fullName evidence="1">Methanogenesis regulatory protein FilR1 middle domain-containing protein</fullName>
    </recommendedName>
</protein>
<organism evidence="2 3">
    <name type="scientific">Methanolobus chelungpuianus</name>
    <dbReference type="NCBI Taxonomy" id="502115"/>
    <lineage>
        <taxon>Archaea</taxon>
        <taxon>Methanobacteriati</taxon>
        <taxon>Methanobacteriota</taxon>
        <taxon>Stenosarchaea group</taxon>
        <taxon>Methanomicrobia</taxon>
        <taxon>Methanosarcinales</taxon>
        <taxon>Methanosarcinaceae</taxon>
        <taxon>Methanolobus</taxon>
    </lineage>
</organism>
<gene>
    <name evidence="2" type="ORF">PV02_12170</name>
</gene>
<evidence type="ECO:0000313" key="3">
    <source>
        <dbReference type="Proteomes" id="UP001206983"/>
    </source>
</evidence>
<feature type="domain" description="Methanogenesis regulatory protein FilR1 middle" evidence="1">
    <location>
        <begin position="120"/>
        <end position="249"/>
    </location>
</feature>